<dbReference type="OrthoDB" id="7357206at2"/>
<evidence type="ECO:0000313" key="1">
    <source>
        <dbReference type="EMBL" id="SDW74733.1"/>
    </source>
</evidence>
<sequence length="159" mass="17209">MLALALLAEAARQGRGARFFTLDWTAQETARRFAGIAAPVESLAPHPGIEADDDISARTIAARLSDARPGEVAVMDYLQALDQDRSKPPLAAQAEARPDPAARRGLVLVRLAQVGPAFDAVRKPVPDRCDLRRLNPLDLSLFLHACFLHGIETRPDPTA</sequence>
<dbReference type="STRING" id="356660.SAMN05444336_102245"/>
<gene>
    <name evidence="1" type="ORF">SAMN05444336_102245</name>
</gene>
<protein>
    <submittedName>
        <fullName evidence="1">Uncharacterized protein</fullName>
    </submittedName>
</protein>
<proteinExistence type="predicted"/>
<keyword evidence="2" id="KW-1185">Reference proteome</keyword>
<dbReference type="AlphaFoldDB" id="A0A1H2W2F1"/>
<reference evidence="1 2" key="1">
    <citation type="submission" date="2016-10" db="EMBL/GenBank/DDBJ databases">
        <authorList>
            <person name="de Groot N.N."/>
        </authorList>
    </citation>
    <scope>NUCLEOTIDE SEQUENCE [LARGE SCALE GENOMIC DNA]</scope>
    <source>
        <strain evidence="1 2">DSM 17890</strain>
    </source>
</reference>
<accession>A0A1H2W2F1</accession>
<organism evidence="1 2">
    <name type="scientific">Albimonas donghaensis</name>
    <dbReference type="NCBI Taxonomy" id="356660"/>
    <lineage>
        <taxon>Bacteria</taxon>
        <taxon>Pseudomonadati</taxon>
        <taxon>Pseudomonadota</taxon>
        <taxon>Alphaproteobacteria</taxon>
        <taxon>Rhodobacterales</taxon>
        <taxon>Paracoccaceae</taxon>
        <taxon>Albimonas</taxon>
    </lineage>
</organism>
<name>A0A1H2W2F1_9RHOB</name>
<dbReference type="EMBL" id="FNMZ01000002">
    <property type="protein sequence ID" value="SDW74733.1"/>
    <property type="molecule type" value="Genomic_DNA"/>
</dbReference>
<evidence type="ECO:0000313" key="2">
    <source>
        <dbReference type="Proteomes" id="UP000199118"/>
    </source>
</evidence>
<dbReference type="Proteomes" id="UP000199118">
    <property type="component" value="Unassembled WGS sequence"/>
</dbReference>
<dbReference type="RefSeq" id="WP_143040248.1">
    <property type="nucleotide sequence ID" value="NZ_FNMZ01000002.1"/>
</dbReference>